<name>A0A914DEK1_9BILA</name>
<evidence type="ECO:0000313" key="1">
    <source>
        <dbReference type="Proteomes" id="UP000887540"/>
    </source>
</evidence>
<dbReference type="AlphaFoldDB" id="A0A914DEK1"/>
<keyword evidence="1" id="KW-1185">Reference proteome</keyword>
<proteinExistence type="predicted"/>
<sequence>MDFALAHIIQPLQNVHIVRRHVVYVARVLLQIPPLVPLLQQLVQHRRQVRQQQRRQQGLVKNKSKYCFNINFQ</sequence>
<accession>A0A914DEK1</accession>
<organism evidence="1 2">
    <name type="scientific">Acrobeloides nanus</name>
    <dbReference type="NCBI Taxonomy" id="290746"/>
    <lineage>
        <taxon>Eukaryota</taxon>
        <taxon>Metazoa</taxon>
        <taxon>Ecdysozoa</taxon>
        <taxon>Nematoda</taxon>
        <taxon>Chromadorea</taxon>
        <taxon>Rhabditida</taxon>
        <taxon>Tylenchina</taxon>
        <taxon>Cephalobomorpha</taxon>
        <taxon>Cephaloboidea</taxon>
        <taxon>Cephalobidae</taxon>
        <taxon>Acrobeloides</taxon>
    </lineage>
</organism>
<dbReference type="Proteomes" id="UP000887540">
    <property type="component" value="Unplaced"/>
</dbReference>
<reference evidence="2" key="1">
    <citation type="submission" date="2022-11" db="UniProtKB">
        <authorList>
            <consortium name="WormBaseParasite"/>
        </authorList>
    </citation>
    <scope>IDENTIFICATION</scope>
</reference>
<protein>
    <submittedName>
        <fullName evidence="2">Uncharacterized protein</fullName>
    </submittedName>
</protein>
<dbReference type="WBParaSite" id="ACRNAN_scaffold2507.g8414.t1">
    <property type="protein sequence ID" value="ACRNAN_scaffold2507.g8414.t1"/>
    <property type="gene ID" value="ACRNAN_scaffold2507.g8414"/>
</dbReference>
<evidence type="ECO:0000313" key="2">
    <source>
        <dbReference type="WBParaSite" id="ACRNAN_scaffold2507.g8414.t1"/>
    </source>
</evidence>